<evidence type="ECO:0000313" key="3">
    <source>
        <dbReference type="EMBL" id="KEA54788.1"/>
    </source>
</evidence>
<accession>A0A071M203</accession>
<comment type="caution">
    <text evidence="3">The sequence shown here is derived from an EMBL/GenBank/DDBJ whole genome shotgun (WGS) entry which is preliminary data.</text>
</comment>
<organism evidence="3">
    <name type="scientific">Burkholderia cenocepacia</name>
    <dbReference type="NCBI Taxonomy" id="95486"/>
    <lineage>
        <taxon>Bacteria</taxon>
        <taxon>Pseudomonadati</taxon>
        <taxon>Pseudomonadota</taxon>
        <taxon>Betaproteobacteria</taxon>
        <taxon>Burkholderiales</taxon>
        <taxon>Burkholderiaceae</taxon>
        <taxon>Burkholderia</taxon>
        <taxon>Burkholderia cepacia complex</taxon>
    </lineage>
</organism>
<dbReference type="InterPro" id="IPR048503">
    <property type="entry name" value="NamZ_C"/>
</dbReference>
<dbReference type="InterPro" id="IPR008302">
    <property type="entry name" value="NamZ"/>
</dbReference>
<dbReference type="PANTHER" id="PTHR42915:SF1">
    <property type="entry name" value="PEPTIDOGLYCAN BETA-N-ACETYLMURAMIDASE NAMZ"/>
    <property type="match status" value="1"/>
</dbReference>
<protein>
    <recommendedName>
        <fullName evidence="4">DUF1343 domain-containing protein</fullName>
    </recommendedName>
</protein>
<gene>
    <name evidence="3" type="ORF">DT99_36590</name>
</gene>
<dbReference type="Pfam" id="PF07075">
    <property type="entry name" value="NamZ_N"/>
    <property type="match status" value="1"/>
</dbReference>
<dbReference type="PANTHER" id="PTHR42915">
    <property type="entry name" value="HYPOTHETICAL 460 KDA PROTEIN IN FEUA-SIGW INTERGENIC REGION [PRECURSOR]"/>
    <property type="match status" value="1"/>
</dbReference>
<feature type="domain" description="Peptidoglycan beta-N-acetylmuramidase NamZ N-terminal" evidence="1">
    <location>
        <begin position="46"/>
        <end position="140"/>
    </location>
</feature>
<dbReference type="EMBL" id="JJOA01000083">
    <property type="protein sequence ID" value="KEA54788.1"/>
    <property type="molecule type" value="Genomic_DNA"/>
</dbReference>
<feature type="domain" description="Peptidoglycan beta-N-acetylmuramidase NamZ C-terminal" evidence="2">
    <location>
        <begin position="146"/>
        <end position="292"/>
    </location>
</feature>
<evidence type="ECO:0008006" key="4">
    <source>
        <dbReference type="Google" id="ProtNLM"/>
    </source>
</evidence>
<dbReference type="AlphaFoldDB" id="A0A071M203"/>
<dbReference type="GO" id="GO:0033922">
    <property type="term" value="F:peptidoglycan beta-N-acetylmuramidase activity"/>
    <property type="evidence" value="ECO:0007669"/>
    <property type="project" value="InterPro"/>
</dbReference>
<sequence length="292" mass="30747">MLTGALLFALAPADVRAESGTAATIDEAIAAEIADGRLAGAVVVTGAAAHRPVLVLDRSDPLGGDTFGGPVADAGPATFTGYFPLPLQPGMTLGELARLFNDRLHTGAALTVVPMANYARAMRFDDTGLGRVPPSPNLRDDAALSLYPETGLVEGAAVSVGRGTATPFGVVGAPWIDGRVLTDDLRAMRLDATFSPVRFVPTEEPHRGRICEGVRIERPQGPARPGVIGLALALALHRRYPAQFRIGAIRASIGSREVADMLEAGRSLDEMERVVEAQNAAFARERASFLLY</sequence>
<reference evidence="3" key="1">
    <citation type="submission" date="2014-04" db="EMBL/GenBank/DDBJ databases">
        <title>In planta biocontrol of soil-borne Fusarium wilt of banana through a plant endophytic bacterium, Burkholderia cenocepacia 869T2.</title>
        <authorList>
            <person name="Ho Y.-N."/>
            <person name="Chiang H.-M."/>
            <person name="Chao C.-P."/>
            <person name="Su C.-C."/>
            <person name="Hsu H.-F."/>
            <person name="Guo C.-T."/>
            <person name="Hsieh J.-L."/>
            <person name="Huang C.-C."/>
        </authorList>
    </citation>
    <scope>NUCLEOTIDE SEQUENCE [LARGE SCALE GENOMIC DNA]</scope>
    <source>
        <strain evidence="3">869T2</strain>
    </source>
</reference>
<name>A0A071M203_9BURK</name>
<evidence type="ECO:0000259" key="1">
    <source>
        <dbReference type="Pfam" id="PF07075"/>
    </source>
</evidence>
<dbReference type="Pfam" id="PF20732">
    <property type="entry name" value="NamZ_C"/>
    <property type="match status" value="1"/>
</dbReference>
<dbReference type="Gene3D" id="3.90.1150.140">
    <property type="match status" value="1"/>
</dbReference>
<dbReference type="InterPro" id="IPR048502">
    <property type="entry name" value="NamZ_N"/>
</dbReference>
<proteinExistence type="predicted"/>
<evidence type="ECO:0000259" key="2">
    <source>
        <dbReference type="Pfam" id="PF20732"/>
    </source>
</evidence>